<comment type="similarity">
    <text evidence="2">Belongs to the homogentisate dioxygenase family.</text>
</comment>
<keyword evidence="6 8" id="KW-0408">Iron</keyword>
<organism evidence="10">
    <name type="scientific">Caldithrix abyssi</name>
    <dbReference type="NCBI Taxonomy" id="187145"/>
    <lineage>
        <taxon>Bacteria</taxon>
        <taxon>Pseudomonadati</taxon>
        <taxon>Calditrichota</taxon>
        <taxon>Calditrichia</taxon>
        <taxon>Calditrichales</taxon>
        <taxon>Calditrichaceae</taxon>
        <taxon>Caldithrix</taxon>
    </lineage>
</organism>
<dbReference type="InterPro" id="IPR014710">
    <property type="entry name" value="RmlC-like_jellyroll"/>
</dbReference>
<evidence type="ECO:0000256" key="1">
    <source>
        <dbReference type="ARBA" id="ARBA00001962"/>
    </source>
</evidence>
<feature type="binding site" evidence="8">
    <location>
        <position position="306"/>
    </location>
    <ligand>
        <name>Fe cation</name>
        <dbReference type="ChEBI" id="CHEBI:24875"/>
    </ligand>
</feature>
<accession>A0A7V1LMU1</accession>
<proteinExistence type="inferred from homology"/>
<protein>
    <submittedName>
        <fullName evidence="10">Homogentisate 1,2-dioxygenase</fullName>
    </submittedName>
</protein>
<dbReference type="Gene3D" id="2.60.120.10">
    <property type="entry name" value="Jelly Rolls"/>
    <property type="match status" value="1"/>
</dbReference>
<evidence type="ECO:0000256" key="7">
    <source>
        <dbReference type="PIRSR" id="PIRSR605708-1"/>
    </source>
</evidence>
<feature type="binding site" evidence="8">
    <location>
        <position position="300"/>
    </location>
    <ligand>
        <name>Fe cation</name>
        <dbReference type="ChEBI" id="CHEBI:24875"/>
    </ligand>
</feature>
<keyword evidence="3 8" id="KW-0479">Metal-binding</keyword>
<dbReference type="PANTHER" id="PTHR11056">
    <property type="entry name" value="HOMOGENTISATE 1,2-DIOXYGENASE"/>
    <property type="match status" value="1"/>
</dbReference>
<dbReference type="SUPFAM" id="SSF51182">
    <property type="entry name" value="RmlC-like cupins"/>
    <property type="match status" value="1"/>
</dbReference>
<dbReference type="InterPro" id="IPR005708">
    <property type="entry name" value="Homogentis_dOase"/>
</dbReference>
<evidence type="ECO:0000256" key="4">
    <source>
        <dbReference type="ARBA" id="ARBA00022964"/>
    </source>
</evidence>
<evidence type="ECO:0000256" key="2">
    <source>
        <dbReference type="ARBA" id="ARBA00007757"/>
    </source>
</evidence>
<dbReference type="GO" id="GO:0006570">
    <property type="term" value="P:tyrosine metabolic process"/>
    <property type="evidence" value="ECO:0007669"/>
    <property type="project" value="InterPro"/>
</dbReference>
<dbReference type="PANTHER" id="PTHR11056:SF0">
    <property type="entry name" value="HOMOGENTISATE 1,2-DIOXYGENASE"/>
    <property type="match status" value="1"/>
</dbReference>
<dbReference type="AlphaFoldDB" id="A0A7V1LMU1"/>
<evidence type="ECO:0000256" key="6">
    <source>
        <dbReference type="ARBA" id="ARBA00023004"/>
    </source>
</evidence>
<feature type="domain" description="Homogentisate 1,2-dioxygenase N-terminal" evidence="9">
    <location>
        <begin position="112"/>
        <end position="251"/>
    </location>
</feature>
<name>A0A7V1LMU1_CALAY</name>
<feature type="binding site" evidence="8">
    <location>
        <position position="336"/>
    </location>
    <ligand>
        <name>Fe cation</name>
        <dbReference type="ChEBI" id="CHEBI:24875"/>
    </ligand>
</feature>
<evidence type="ECO:0000313" key="10">
    <source>
        <dbReference type="EMBL" id="HED10880.1"/>
    </source>
</evidence>
<dbReference type="GO" id="GO:0005737">
    <property type="term" value="C:cytoplasm"/>
    <property type="evidence" value="ECO:0007669"/>
    <property type="project" value="TreeGrafter"/>
</dbReference>
<reference evidence="10" key="1">
    <citation type="journal article" date="2020" name="mSystems">
        <title>Genome- and Community-Level Interaction Insights into Carbon Utilization and Element Cycling Functions of Hydrothermarchaeota in Hydrothermal Sediment.</title>
        <authorList>
            <person name="Zhou Z."/>
            <person name="Liu Y."/>
            <person name="Xu W."/>
            <person name="Pan J."/>
            <person name="Luo Z.H."/>
            <person name="Li M."/>
        </authorList>
    </citation>
    <scope>NUCLEOTIDE SEQUENCE [LARGE SCALE GENOMIC DNA]</scope>
    <source>
        <strain evidence="10">HyVt-456</strain>
    </source>
</reference>
<sequence>MPFYVKHGDIPGKRHIQLRDPNGKLRYEELLGREGFSDIYSNVYHIHPPTRVSKVGGLQPLEIKPGGRDAHRNRHMETFKFSPRGDFLSGRRVLVYNKDVIMSVAVPEKQADYFYRNAHAYELIFVHHGSGVLESFFGRLSFGPGDYIVIPGGTLYRLSYDQAVQPRFLIMEAMGEITPPKRYLNKHGQLLEHAPFCERDIRVPLPMAPRDETGDFPIKVRVKQGLQDYTLAHHPFDVVGWDGYFYPWIFNIRDFMPITGKVHQPPPVHQTFDGPGFVICSFCPRLFDYHEQAIPAPYAHSNVDSDELLYYVEGDFMSRTGVSEGSITLHPAGWPHGPQPGKYEGSIGLKETLEYAVMLDTFGPLFVAADADEVDDPAYPYSWLEDDKK</sequence>
<dbReference type="Pfam" id="PF20510">
    <property type="entry name" value="HgmA_N"/>
    <property type="match status" value="1"/>
</dbReference>
<dbReference type="GO" id="GO:0004411">
    <property type="term" value="F:homogentisate 1,2-dioxygenase activity"/>
    <property type="evidence" value="ECO:0007669"/>
    <property type="project" value="InterPro"/>
</dbReference>
<evidence type="ECO:0000259" key="9">
    <source>
        <dbReference type="Pfam" id="PF20510"/>
    </source>
</evidence>
<keyword evidence="4" id="KW-0223">Dioxygenase</keyword>
<dbReference type="EMBL" id="DRLD01000260">
    <property type="protein sequence ID" value="HED10880.1"/>
    <property type="molecule type" value="Genomic_DNA"/>
</dbReference>
<comment type="cofactor">
    <cofactor evidence="1 8">
        <name>Fe cation</name>
        <dbReference type="ChEBI" id="CHEBI:24875"/>
    </cofactor>
</comment>
<evidence type="ECO:0000256" key="3">
    <source>
        <dbReference type="ARBA" id="ARBA00022723"/>
    </source>
</evidence>
<evidence type="ECO:0000256" key="8">
    <source>
        <dbReference type="PIRSR" id="PIRSR605708-2"/>
    </source>
</evidence>
<feature type="active site" description="Proton acceptor" evidence="7">
    <location>
        <position position="263"/>
    </location>
</feature>
<keyword evidence="5" id="KW-0560">Oxidoreductase</keyword>
<dbReference type="Proteomes" id="UP000886005">
    <property type="component" value="Unassembled WGS sequence"/>
</dbReference>
<dbReference type="GO" id="GO:0006559">
    <property type="term" value="P:L-phenylalanine catabolic process"/>
    <property type="evidence" value="ECO:0007669"/>
    <property type="project" value="InterPro"/>
</dbReference>
<dbReference type="InterPro" id="IPR046452">
    <property type="entry name" value="HgmA_N"/>
</dbReference>
<evidence type="ECO:0000256" key="5">
    <source>
        <dbReference type="ARBA" id="ARBA00023002"/>
    </source>
</evidence>
<feature type="binding site" evidence="8">
    <location>
        <position position="336"/>
    </location>
    <ligand>
        <name>homogentisate</name>
        <dbReference type="ChEBI" id="CHEBI:16169"/>
    </ligand>
</feature>
<dbReference type="GO" id="GO:0046872">
    <property type="term" value="F:metal ion binding"/>
    <property type="evidence" value="ECO:0007669"/>
    <property type="project" value="UniProtKB-KW"/>
</dbReference>
<gene>
    <name evidence="10" type="ORF">ENJ10_09350</name>
</gene>
<comment type="caution">
    <text evidence="10">The sequence shown here is derived from an EMBL/GenBank/DDBJ whole genome shotgun (WGS) entry which is preliminary data.</text>
</comment>
<dbReference type="InterPro" id="IPR011051">
    <property type="entry name" value="RmlC_Cupin_sf"/>
</dbReference>